<dbReference type="AlphaFoldDB" id="A0A6N2KAH8"/>
<accession>A0A6N2KAH8</accession>
<sequence>MSKSEVSNSSNISYLATSTAMTTLFSKFLTKADIENVLSIPACTLGPLPFREGHSMNMHAHDGNGQEWIFSCNIQRNESVGHFLSVGWIEFVRERNLQVDDSVTILEEVKNNQATCIKIEVKRKIRLFGKDIWADVI</sequence>
<dbReference type="Gene3D" id="2.40.330.10">
    <property type="entry name" value="DNA-binding pseudobarrel domain"/>
    <property type="match status" value="1"/>
</dbReference>
<evidence type="ECO:0000256" key="2">
    <source>
        <dbReference type="ARBA" id="ARBA00023015"/>
    </source>
</evidence>
<organism evidence="7">
    <name type="scientific">Salix viminalis</name>
    <name type="common">Common osier</name>
    <name type="synonym">Basket willow</name>
    <dbReference type="NCBI Taxonomy" id="40686"/>
    <lineage>
        <taxon>Eukaryota</taxon>
        <taxon>Viridiplantae</taxon>
        <taxon>Streptophyta</taxon>
        <taxon>Embryophyta</taxon>
        <taxon>Tracheophyta</taxon>
        <taxon>Spermatophyta</taxon>
        <taxon>Magnoliopsida</taxon>
        <taxon>eudicotyledons</taxon>
        <taxon>Gunneridae</taxon>
        <taxon>Pentapetalae</taxon>
        <taxon>rosids</taxon>
        <taxon>fabids</taxon>
        <taxon>Malpighiales</taxon>
        <taxon>Salicaceae</taxon>
        <taxon>Saliceae</taxon>
        <taxon>Salix</taxon>
    </lineage>
</organism>
<keyword evidence="2" id="KW-0805">Transcription regulation</keyword>
<dbReference type="EMBL" id="CAADRP010000191">
    <property type="protein sequence ID" value="VFU24688.1"/>
    <property type="molecule type" value="Genomic_DNA"/>
</dbReference>
<keyword evidence="3" id="KW-0238">DNA-binding</keyword>
<feature type="domain" description="TF-B3" evidence="6">
    <location>
        <begin position="51"/>
        <end position="106"/>
    </location>
</feature>
<evidence type="ECO:0000259" key="6">
    <source>
        <dbReference type="Pfam" id="PF02362"/>
    </source>
</evidence>
<keyword evidence="4" id="KW-0804">Transcription</keyword>
<protein>
    <recommendedName>
        <fullName evidence="6">TF-B3 domain-containing protein</fullName>
    </recommendedName>
</protein>
<evidence type="ECO:0000313" key="7">
    <source>
        <dbReference type="EMBL" id="VFU24688.1"/>
    </source>
</evidence>
<reference evidence="7" key="1">
    <citation type="submission" date="2019-03" db="EMBL/GenBank/DDBJ databases">
        <authorList>
            <person name="Mank J."/>
            <person name="Almeida P."/>
        </authorList>
    </citation>
    <scope>NUCLEOTIDE SEQUENCE</scope>
    <source>
        <strain evidence="7">78183</strain>
    </source>
</reference>
<evidence type="ECO:0000256" key="1">
    <source>
        <dbReference type="ARBA" id="ARBA00004123"/>
    </source>
</evidence>
<dbReference type="CDD" id="cd10017">
    <property type="entry name" value="B3_DNA"/>
    <property type="match status" value="1"/>
</dbReference>
<comment type="subcellular location">
    <subcellularLocation>
        <location evidence="1">Nucleus</location>
    </subcellularLocation>
</comment>
<evidence type="ECO:0000256" key="4">
    <source>
        <dbReference type="ARBA" id="ARBA00023163"/>
    </source>
</evidence>
<dbReference type="Pfam" id="PF02362">
    <property type="entry name" value="B3"/>
    <property type="match status" value="1"/>
</dbReference>
<evidence type="ECO:0000256" key="3">
    <source>
        <dbReference type="ARBA" id="ARBA00023125"/>
    </source>
</evidence>
<dbReference type="SUPFAM" id="SSF101936">
    <property type="entry name" value="DNA-binding pseudobarrel domain"/>
    <property type="match status" value="1"/>
</dbReference>
<keyword evidence="5" id="KW-0539">Nucleus</keyword>
<dbReference type="GO" id="GO:0005634">
    <property type="term" value="C:nucleus"/>
    <property type="evidence" value="ECO:0007669"/>
    <property type="project" value="UniProtKB-SubCell"/>
</dbReference>
<gene>
    <name evidence="7" type="ORF">SVIM_LOCUS49008</name>
</gene>
<dbReference type="InterPro" id="IPR003340">
    <property type="entry name" value="B3_DNA-bd"/>
</dbReference>
<dbReference type="InterPro" id="IPR015300">
    <property type="entry name" value="DNA-bd_pseudobarrel_sf"/>
</dbReference>
<proteinExistence type="predicted"/>
<dbReference type="GO" id="GO:0003677">
    <property type="term" value="F:DNA binding"/>
    <property type="evidence" value="ECO:0007669"/>
    <property type="project" value="UniProtKB-KW"/>
</dbReference>
<name>A0A6N2KAH8_SALVM</name>
<evidence type="ECO:0000256" key="5">
    <source>
        <dbReference type="ARBA" id="ARBA00023242"/>
    </source>
</evidence>